<dbReference type="OrthoDB" id="196650at2759"/>
<dbReference type="Proteomes" id="UP000011087">
    <property type="component" value="Unassembled WGS sequence"/>
</dbReference>
<dbReference type="PANTHER" id="PTHR23507:SF1">
    <property type="entry name" value="FI18259P1-RELATED"/>
    <property type="match status" value="1"/>
</dbReference>
<sequence length="440" mass="46731">MRSGRLVEAGTEEGILNMRGGKPSAEENLAGQGSPCGLTWPITTCWMYFMSIALCAPALPSMANKIARSDGKGTVSAEGVRLYGTLTSIDQAFTVLFTKLWGSYSDVIGRKPLMLFSAAGLAVGWATVVKAAENKNMALLYFGRMLDGITSCMQPICQSAVQDVSAPEQLKANFGILLGLAVGGAFILGAMMGGIITSIKGPELVMATASLVSAVNFFVTLFFAPETLPPHKRMAKVQWKEANPFGAMEILTRDLVTAGAAASYLLIWTALNGQQTNLFSYVEYRYGWDRTRGAMLQAQVGLVLALSQSLAPKYLSPYLSTSNIIQLGLFLYLVSGIIMGLAPNGLVFTGGALLSAVGCMAIPVLMSVVASRAPPGKSGAMLSALETGLTLDRVLAFKSMASLFAWGMKKSIPGVFHYVGSTCCLLAMLVMTMISKEVDR</sequence>
<evidence type="ECO:0000256" key="5">
    <source>
        <dbReference type="SAM" id="Phobius"/>
    </source>
</evidence>
<dbReference type="EnsemblProtists" id="EKX32699">
    <property type="protein sequence ID" value="EKX32699"/>
    <property type="gene ID" value="GUITHDRAFT_121139"/>
</dbReference>
<dbReference type="SUPFAM" id="SSF103473">
    <property type="entry name" value="MFS general substrate transporter"/>
    <property type="match status" value="1"/>
</dbReference>
<reference evidence="8" key="3">
    <citation type="submission" date="2016-03" db="UniProtKB">
        <authorList>
            <consortium name="EnsemblProtists"/>
        </authorList>
    </citation>
    <scope>IDENTIFICATION</scope>
</reference>
<name>L1I9X3_GUITC</name>
<feature type="transmembrane region" description="Helical" evidence="5">
    <location>
        <begin position="205"/>
        <end position="224"/>
    </location>
</feature>
<dbReference type="HOGENOM" id="CLU_031088_0_0_1"/>
<reference evidence="7 9" key="1">
    <citation type="journal article" date="2012" name="Nature">
        <title>Algal genomes reveal evolutionary mosaicism and the fate of nucleomorphs.</title>
        <authorList>
            <consortium name="DOE Joint Genome Institute"/>
            <person name="Curtis B.A."/>
            <person name="Tanifuji G."/>
            <person name="Burki F."/>
            <person name="Gruber A."/>
            <person name="Irimia M."/>
            <person name="Maruyama S."/>
            <person name="Arias M.C."/>
            <person name="Ball S.G."/>
            <person name="Gile G.H."/>
            <person name="Hirakawa Y."/>
            <person name="Hopkins J.F."/>
            <person name="Kuo A."/>
            <person name="Rensing S.A."/>
            <person name="Schmutz J."/>
            <person name="Symeonidi A."/>
            <person name="Elias M."/>
            <person name="Eveleigh R.J."/>
            <person name="Herman E.K."/>
            <person name="Klute M.J."/>
            <person name="Nakayama T."/>
            <person name="Obornik M."/>
            <person name="Reyes-Prieto A."/>
            <person name="Armbrust E.V."/>
            <person name="Aves S.J."/>
            <person name="Beiko R.G."/>
            <person name="Coutinho P."/>
            <person name="Dacks J.B."/>
            <person name="Durnford D.G."/>
            <person name="Fast N.M."/>
            <person name="Green B.R."/>
            <person name="Grisdale C.J."/>
            <person name="Hempel F."/>
            <person name="Henrissat B."/>
            <person name="Hoppner M.P."/>
            <person name="Ishida K."/>
            <person name="Kim E."/>
            <person name="Koreny L."/>
            <person name="Kroth P.G."/>
            <person name="Liu Y."/>
            <person name="Malik S.B."/>
            <person name="Maier U.G."/>
            <person name="McRose D."/>
            <person name="Mock T."/>
            <person name="Neilson J.A."/>
            <person name="Onodera N.T."/>
            <person name="Poole A.M."/>
            <person name="Pritham E.J."/>
            <person name="Richards T.A."/>
            <person name="Rocap G."/>
            <person name="Roy S.W."/>
            <person name="Sarai C."/>
            <person name="Schaack S."/>
            <person name="Shirato S."/>
            <person name="Slamovits C.H."/>
            <person name="Spencer D.F."/>
            <person name="Suzuki S."/>
            <person name="Worden A.Z."/>
            <person name="Zauner S."/>
            <person name="Barry K."/>
            <person name="Bell C."/>
            <person name="Bharti A.K."/>
            <person name="Crow J.A."/>
            <person name="Grimwood J."/>
            <person name="Kramer R."/>
            <person name="Lindquist E."/>
            <person name="Lucas S."/>
            <person name="Salamov A."/>
            <person name="McFadden G.I."/>
            <person name="Lane C.E."/>
            <person name="Keeling P.J."/>
            <person name="Gray M.W."/>
            <person name="Grigoriev I.V."/>
            <person name="Archibald J.M."/>
        </authorList>
    </citation>
    <scope>NUCLEOTIDE SEQUENCE</scope>
    <source>
        <strain evidence="7 9">CCMP2712</strain>
    </source>
</reference>
<dbReference type="InterPro" id="IPR020846">
    <property type="entry name" value="MFS_dom"/>
</dbReference>
<gene>
    <name evidence="7" type="ORF">GUITHDRAFT_121139</name>
</gene>
<dbReference type="GeneID" id="17289425"/>
<feature type="transmembrane region" description="Helical" evidence="5">
    <location>
        <begin position="323"/>
        <end position="342"/>
    </location>
</feature>
<dbReference type="Pfam" id="PF07690">
    <property type="entry name" value="MFS_1"/>
    <property type="match status" value="1"/>
</dbReference>
<keyword evidence="9" id="KW-1185">Reference proteome</keyword>
<proteinExistence type="predicted"/>
<evidence type="ECO:0000313" key="9">
    <source>
        <dbReference type="Proteomes" id="UP000011087"/>
    </source>
</evidence>
<dbReference type="EMBL" id="JH993176">
    <property type="protein sequence ID" value="EKX32699.1"/>
    <property type="molecule type" value="Genomic_DNA"/>
</dbReference>
<feature type="transmembrane region" description="Helical" evidence="5">
    <location>
        <begin position="255"/>
        <end position="274"/>
    </location>
</feature>
<keyword evidence="2 5" id="KW-0812">Transmembrane</keyword>
<reference evidence="9" key="2">
    <citation type="submission" date="2012-11" db="EMBL/GenBank/DDBJ databases">
        <authorList>
            <person name="Kuo A."/>
            <person name="Curtis B.A."/>
            <person name="Tanifuji G."/>
            <person name="Burki F."/>
            <person name="Gruber A."/>
            <person name="Irimia M."/>
            <person name="Maruyama S."/>
            <person name="Arias M.C."/>
            <person name="Ball S.G."/>
            <person name="Gile G.H."/>
            <person name="Hirakawa Y."/>
            <person name="Hopkins J.F."/>
            <person name="Rensing S.A."/>
            <person name="Schmutz J."/>
            <person name="Symeonidi A."/>
            <person name="Elias M."/>
            <person name="Eveleigh R.J."/>
            <person name="Herman E.K."/>
            <person name="Klute M.J."/>
            <person name="Nakayama T."/>
            <person name="Obornik M."/>
            <person name="Reyes-Prieto A."/>
            <person name="Armbrust E.V."/>
            <person name="Aves S.J."/>
            <person name="Beiko R.G."/>
            <person name="Coutinho P."/>
            <person name="Dacks J.B."/>
            <person name="Durnford D.G."/>
            <person name="Fast N.M."/>
            <person name="Green B.R."/>
            <person name="Grisdale C."/>
            <person name="Hempe F."/>
            <person name="Henrissat B."/>
            <person name="Hoppner M.P."/>
            <person name="Ishida K.-I."/>
            <person name="Kim E."/>
            <person name="Koreny L."/>
            <person name="Kroth P.G."/>
            <person name="Liu Y."/>
            <person name="Malik S.-B."/>
            <person name="Maier U.G."/>
            <person name="McRose D."/>
            <person name="Mock T."/>
            <person name="Neilson J.A."/>
            <person name="Onodera N.T."/>
            <person name="Poole A.M."/>
            <person name="Pritham E.J."/>
            <person name="Richards T.A."/>
            <person name="Rocap G."/>
            <person name="Roy S.W."/>
            <person name="Sarai C."/>
            <person name="Schaack S."/>
            <person name="Shirato S."/>
            <person name="Slamovits C.H."/>
            <person name="Spencer D.F."/>
            <person name="Suzuki S."/>
            <person name="Worden A.Z."/>
            <person name="Zauner S."/>
            <person name="Barry K."/>
            <person name="Bell C."/>
            <person name="Bharti A.K."/>
            <person name="Crow J.A."/>
            <person name="Grimwood J."/>
            <person name="Kramer R."/>
            <person name="Lindquist E."/>
            <person name="Lucas S."/>
            <person name="Salamov A."/>
            <person name="McFadden G.I."/>
            <person name="Lane C.E."/>
            <person name="Keeling P.J."/>
            <person name="Gray M.W."/>
            <person name="Grigoriev I.V."/>
            <person name="Archibald J.M."/>
        </authorList>
    </citation>
    <scope>NUCLEOTIDE SEQUENCE</scope>
    <source>
        <strain evidence="9">CCMP2712</strain>
    </source>
</reference>
<feature type="transmembrane region" description="Helical" evidence="5">
    <location>
        <begin position="348"/>
        <end position="370"/>
    </location>
</feature>
<dbReference type="InterPro" id="IPR011701">
    <property type="entry name" value="MFS"/>
</dbReference>
<evidence type="ECO:0000313" key="8">
    <source>
        <dbReference type="EnsemblProtists" id="EKX32699"/>
    </source>
</evidence>
<feature type="transmembrane region" description="Helical" evidence="5">
    <location>
        <begin position="415"/>
        <end position="434"/>
    </location>
</feature>
<evidence type="ECO:0000313" key="7">
    <source>
        <dbReference type="EMBL" id="EKX32699.1"/>
    </source>
</evidence>
<protein>
    <recommendedName>
        <fullName evidence="6">Major facilitator superfamily (MFS) profile domain-containing protein</fullName>
    </recommendedName>
</protein>
<feature type="domain" description="Major facilitator superfamily (MFS) profile" evidence="6">
    <location>
        <begin position="37"/>
        <end position="438"/>
    </location>
</feature>
<dbReference type="GO" id="GO:0022857">
    <property type="term" value="F:transmembrane transporter activity"/>
    <property type="evidence" value="ECO:0007669"/>
    <property type="project" value="InterPro"/>
</dbReference>
<dbReference type="OMA" id="WMIFAIM"/>
<organism evidence="7">
    <name type="scientific">Guillardia theta (strain CCMP2712)</name>
    <name type="common">Cryptophyte</name>
    <dbReference type="NCBI Taxonomy" id="905079"/>
    <lineage>
        <taxon>Eukaryota</taxon>
        <taxon>Cryptophyceae</taxon>
        <taxon>Pyrenomonadales</taxon>
        <taxon>Geminigeraceae</taxon>
        <taxon>Guillardia</taxon>
    </lineage>
</organism>
<evidence type="ECO:0000256" key="1">
    <source>
        <dbReference type="ARBA" id="ARBA00004141"/>
    </source>
</evidence>
<keyword evidence="3 5" id="KW-1133">Transmembrane helix</keyword>
<dbReference type="PROSITE" id="PS50850">
    <property type="entry name" value="MFS"/>
    <property type="match status" value="1"/>
</dbReference>
<evidence type="ECO:0000259" key="6">
    <source>
        <dbReference type="PROSITE" id="PS50850"/>
    </source>
</evidence>
<evidence type="ECO:0000256" key="4">
    <source>
        <dbReference type="ARBA" id="ARBA00023136"/>
    </source>
</evidence>
<feature type="transmembrane region" description="Helical" evidence="5">
    <location>
        <begin position="174"/>
        <end position="199"/>
    </location>
</feature>
<dbReference type="GO" id="GO:0016020">
    <property type="term" value="C:membrane"/>
    <property type="evidence" value="ECO:0007669"/>
    <property type="project" value="UniProtKB-SubCell"/>
</dbReference>
<accession>L1I9X3</accession>
<dbReference type="eggNOG" id="KOG2816">
    <property type="taxonomic scope" value="Eukaryota"/>
</dbReference>
<evidence type="ECO:0000256" key="3">
    <source>
        <dbReference type="ARBA" id="ARBA00022989"/>
    </source>
</evidence>
<dbReference type="Gene3D" id="1.20.1250.20">
    <property type="entry name" value="MFS general substrate transporter like domains"/>
    <property type="match status" value="1"/>
</dbReference>
<dbReference type="KEGG" id="gtt:GUITHDRAFT_121139"/>
<comment type="subcellular location">
    <subcellularLocation>
        <location evidence="1">Membrane</location>
        <topology evidence="1">Multi-pass membrane protein</topology>
    </subcellularLocation>
</comment>
<dbReference type="PANTHER" id="PTHR23507">
    <property type="entry name" value="ZGC:174356"/>
    <property type="match status" value="1"/>
</dbReference>
<dbReference type="PaxDb" id="55529-EKX32699"/>
<dbReference type="RefSeq" id="XP_005819679.1">
    <property type="nucleotide sequence ID" value="XM_005819622.1"/>
</dbReference>
<dbReference type="AlphaFoldDB" id="L1I9X3"/>
<evidence type="ECO:0000256" key="2">
    <source>
        <dbReference type="ARBA" id="ARBA00022692"/>
    </source>
</evidence>
<dbReference type="STRING" id="905079.L1I9X3"/>
<keyword evidence="4 5" id="KW-0472">Membrane</keyword>
<dbReference type="InterPro" id="IPR036259">
    <property type="entry name" value="MFS_trans_sf"/>
</dbReference>
<feature type="transmembrane region" description="Helical" evidence="5">
    <location>
        <begin position="38"/>
        <end position="59"/>
    </location>
</feature>